<feature type="transmembrane region" description="Helical" evidence="17">
    <location>
        <begin position="136"/>
        <end position="153"/>
    </location>
</feature>
<evidence type="ECO:0000256" key="10">
    <source>
        <dbReference type="ARBA" id="ARBA00023098"/>
    </source>
</evidence>
<dbReference type="PANTHER" id="PTHR14269">
    <property type="entry name" value="CDP-DIACYLGLYCEROL--GLYCEROL-3-PHOSPHATE 3-PHOSPHATIDYLTRANSFERASE-RELATED"/>
    <property type="match status" value="1"/>
</dbReference>
<evidence type="ECO:0000256" key="12">
    <source>
        <dbReference type="ARBA" id="ARBA00023209"/>
    </source>
</evidence>
<dbReference type="PROSITE" id="PS00379">
    <property type="entry name" value="CDP_ALCOHOL_P_TRANSF"/>
    <property type="match status" value="1"/>
</dbReference>
<evidence type="ECO:0000256" key="2">
    <source>
        <dbReference type="ARBA" id="ARBA00005042"/>
    </source>
</evidence>
<evidence type="ECO:0000256" key="3">
    <source>
        <dbReference type="ARBA" id="ARBA00010441"/>
    </source>
</evidence>
<evidence type="ECO:0000256" key="9">
    <source>
        <dbReference type="ARBA" id="ARBA00022989"/>
    </source>
</evidence>
<reference evidence="18 19" key="1">
    <citation type="journal article" date="2014" name="Nature">
        <title>An environmental bacterial taxon with a large and distinct metabolic repertoire.</title>
        <authorList>
            <person name="Wilson M.C."/>
            <person name="Mori T."/>
            <person name="Ruckert C."/>
            <person name="Uria A.R."/>
            <person name="Helf M.J."/>
            <person name="Takada K."/>
            <person name="Gernert C."/>
            <person name="Steffens U.A."/>
            <person name="Heycke N."/>
            <person name="Schmitt S."/>
            <person name="Rinke C."/>
            <person name="Helfrich E.J."/>
            <person name="Brachmann A.O."/>
            <person name="Gurgui C."/>
            <person name="Wakimoto T."/>
            <person name="Kracht M."/>
            <person name="Crusemann M."/>
            <person name="Hentschel U."/>
            <person name="Abe I."/>
            <person name="Matsunaga S."/>
            <person name="Kalinowski J."/>
            <person name="Takeyama H."/>
            <person name="Piel J."/>
        </authorList>
    </citation>
    <scope>NUCLEOTIDE SEQUENCE [LARGE SCALE GENOMIC DNA]</scope>
    <source>
        <strain evidence="19">TSY2</strain>
    </source>
</reference>
<keyword evidence="9 17" id="KW-1133">Transmembrane helix</keyword>
<evidence type="ECO:0000256" key="17">
    <source>
        <dbReference type="SAM" id="Phobius"/>
    </source>
</evidence>
<dbReference type="PANTHER" id="PTHR14269:SF62">
    <property type="entry name" value="CDP-DIACYLGLYCEROL--GLYCEROL-3-PHOSPHATE 3-PHOSPHATIDYLTRANSFERASE 1, CHLOROPLASTIC"/>
    <property type="match status" value="1"/>
</dbReference>
<evidence type="ECO:0000256" key="6">
    <source>
        <dbReference type="ARBA" id="ARBA00022516"/>
    </source>
</evidence>
<comment type="similarity">
    <text evidence="3 16">Belongs to the CDP-alcohol phosphatidyltransferase class-I family.</text>
</comment>
<keyword evidence="11 17" id="KW-0472">Membrane</keyword>
<evidence type="ECO:0000256" key="16">
    <source>
        <dbReference type="RuleBase" id="RU003750"/>
    </source>
</evidence>
<dbReference type="Pfam" id="PF01066">
    <property type="entry name" value="CDP-OH_P_transf"/>
    <property type="match status" value="1"/>
</dbReference>
<dbReference type="GO" id="GO:0046474">
    <property type="term" value="P:glycerophospholipid biosynthetic process"/>
    <property type="evidence" value="ECO:0007669"/>
    <property type="project" value="TreeGrafter"/>
</dbReference>
<dbReference type="Gene3D" id="1.20.120.1760">
    <property type="match status" value="1"/>
</dbReference>
<evidence type="ECO:0000256" key="11">
    <source>
        <dbReference type="ARBA" id="ARBA00023136"/>
    </source>
</evidence>
<evidence type="ECO:0000256" key="1">
    <source>
        <dbReference type="ARBA" id="ARBA00004141"/>
    </source>
</evidence>
<evidence type="ECO:0000256" key="14">
    <source>
        <dbReference type="ARBA" id="ARBA00048586"/>
    </source>
</evidence>
<evidence type="ECO:0000256" key="7">
    <source>
        <dbReference type="ARBA" id="ARBA00022679"/>
    </source>
</evidence>
<keyword evidence="8 17" id="KW-0812">Transmembrane</keyword>
<evidence type="ECO:0000256" key="15">
    <source>
        <dbReference type="NCBIfam" id="TIGR00560"/>
    </source>
</evidence>
<accession>W4M788</accession>
<dbReference type="InterPro" id="IPR004570">
    <property type="entry name" value="Phosphatidylglycerol_P_synth"/>
</dbReference>
<comment type="pathway">
    <text evidence="2">Phospholipid metabolism; phosphatidylglycerol biosynthesis; phosphatidylglycerol from CDP-diacylglycerol: step 1/2.</text>
</comment>
<dbReference type="InterPro" id="IPR048254">
    <property type="entry name" value="CDP_ALCOHOL_P_TRANSF_CS"/>
</dbReference>
<dbReference type="InterPro" id="IPR043130">
    <property type="entry name" value="CDP-OH_PTrfase_TM_dom"/>
</dbReference>
<dbReference type="PATRIC" id="fig|1429439.4.peg.3132"/>
<keyword evidence="12" id="KW-0594">Phospholipid biosynthesis</keyword>
<evidence type="ECO:0000256" key="4">
    <source>
        <dbReference type="ARBA" id="ARBA00013170"/>
    </source>
</evidence>
<sequence length="189" mass="20711">MVSESSKSPQPQWAQQLNWPNRITLIRIFLVPFLLICLLSPQGWYPIVAATIFLLAAATDWLDGHLARSLNQITRLGQLLDPIADKLLVTAALVALVERQLVPAWMVAIILCREMAITGLRAVAAGQDVIIAADTVGKYKMVCLIIGAFLLMLNMPMLYVPGIIALSLGLILGVISGVEYMRSYLSQIL</sequence>
<dbReference type="InterPro" id="IPR050324">
    <property type="entry name" value="CDP-alcohol_PTase-I"/>
</dbReference>
<keyword evidence="7 16" id="KW-0808">Transferase</keyword>
<evidence type="ECO:0000313" key="18">
    <source>
        <dbReference type="EMBL" id="ETX06219.1"/>
    </source>
</evidence>
<name>W4M788_9BACT</name>
<evidence type="ECO:0000256" key="13">
    <source>
        <dbReference type="ARBA" id="ARBA00023264"/>
    </source>
</evidence>
<organism evidence="18 19">
    <name type="scientific">Candidatus Entotheonella gemina</name>
    <dbReference type="NCBI Taxonomy" id="1429439"/>
    <lineage>
        <taxon>Bacteria</taxon>
        <taxon>Pseudomonadati</taxon>
        <taxon>Nitrospinota/Tectimicrobiota group</taxon>
        <taxon>Candidatus Tectimicrobiota</taxon>
        <taxon>Candidatus Entotheonellia</taxon>
        <taxon>Candidatus Entotheonellales</taxon>
        <taxon>Candidatus Entotheonellaceae</taxon>
        <taxon>Candidatus Entotheonella</taxon>
    </lineage>
</organism>
<keyword evidence="19" id="KW-1185">Reference proteome</keyword>
<gene>
    <name evidence="18" type="ORF">ETSY2_18465</name>
</gene>
<comment type="caution">
    <text evidence="18">The sequence shown here is derived from an EMBL/GenBank/DDBJ whole genome shotgun (WGS) entry which is preliminary data.</text>
</comment>
<dbReference type="InterPro" id="IPR000462">
    <property type="entry name" value="CDP-OH_P_trans"/>
</dbReference>
<keyword evidence="6" id="KW-0444">Lipid biosynthesis</keyword>
<feature type="transmembrane region" description="Helical" evidence="17">
    <location>
        <begin position="24"/>
        <end position="41"/>
    </location>
</feature>
<evidence type="ECO:0000256" key="5">
    <source>
        <dbReference type="ARBA" id="ARBA00014944"/>
    </source>
</evidence>
<comment type="subcellular location">
    <subcellularLocation>
        <location evidence="1">Membrane</location>
        <topology evidence="1">Multi-pass membrane protein</topology>
    </subcellularLocation>
</comment>
<dbReference type="HOGENOM" id="CLU_051314_2_3_7"/>
<dbReference type="AlphaFoldDB" id="W4M788"/>
<evidence type="ECO:0000313" key="19">
    <source>
        <dbReference type="Proteomes" id="UP000019140"/>
    </source>
</evidence>
<dbReference type="PIRSF" id="PIRSF000847">
    <property type="entry name" value="Phos_ph_gly_syn"/>
    <property type="match status" value="1"/>
</dbReference>
<dbReference type="GO" id="GO:0016020">
    <property type="term" value="C:membrane"/>
    <property type="evidence" value="ECO:0007669"/>
    <property type="project" value="UniProtKB-SubCell"/>
</dbReference>
<protein>
    <recommendedName>
        <fullName evidence="5 15">CDP-diacylglycerol--glycerol-3-phosphate 3-phosphatidyltransferase</fullName>
        <ecNumber evidence="4 15">2.7.8.5</ecNumber>
    </recommendedName>
</protein>
<keyword evidence="13" id="KW-1208">Phospholipid metabolism</keyword>
<proteinExistence type="inferred from homology"/>
<feature type="transmembrane region" description="Helical" evidence="17">
    <location>
        <begin position="159"/>
        <end position="181"/>
    </location>
</feature>
<comment type="catalytic activity">
    <reaction evidence="14">
        <text>a CDP-1,2-diacyl-sn-glycerol + sn-glycerol 3-phosphate = a 1,2-diacyl-sn-glycero-3-phospho-(1'-sn-glycero-3'-phosphate) + CMP + H(+)</text>
        <dbReference type="Rhea" id="RHEA:12593"/>
        <dbReference type="ChEBI" id="CHEBI:15378"/>
        <dbReference type="ChEBI" id="CHEBI:57597"/>
        <dbReference type="ChEBI" id="CHEBI:58332"/>
        <dbReference type="ChEBI" id="CHEBI:60110"/>
        <dbReference type="ChEBI" id="CHEBI:60377"/>
        <dbReference type="EC" id="2.7.8.5"/>
    </reaction>
</comment>
<evidence type="ECO:0000256" key="8">
    <source>
        <dbReference type="ARBA" id="ARBA00022692"/>
    </source>
</evidence>
<dbReference type="EC" id="2.7.8.5" evidence="4 15"/>
<dbReference type="Proteomes" id="UP000019140">
    <property type="component" value="Unassembled WGS sequence"/>
</dbReference>
<keyword evidence="10" id="KW-0443">Lipid metabolism</keyword>
<dbReference type="GO" id="GO:0008444">
    <property type="term" value="F:CDP-diacylglycerol-glycerol-3-phosphate 3-phosphatidyltransferase activity"/>
    <property type="evidence" value="ECO:0007669"/>
    <property type="project" value="UniProtKB-UniRule"/>
</dbReference>
<dbReference type="EMBL" id="AZHX01000756">
    <property type="protein sequence ID" value="ETX06219.1"/>
    <property type="molecule type" value="Genomic_DNA"/>
</dbReference>
<dbReference type="NCBIfam" id="TIGR00560">
    <property type="entry name" value="pgsA"/>
    <property type="match status" value="1"/>
</dbReference>